<organism evidence="1 2">
    <name type="scientific">Antrodiella citrinella</name>
    <dbReference type="NCBI Taxonomy" id="2447956"/>
    <lineage>
        <taxon>Eukaryota</taxon>
        <taxon>Fungi</taxon>
        <taxon>Dikarya</taxon>
        <taxon>Basidiomycota</taxon>
        <taxon>Agaricomycotina</taxon>
        <taxon>Agaricomycetes</taxon>
        <taxon>Polyporales</taxon>
        <taxon>Steccherinaceae</taxon>
        <taxon>Antrodiella</taxon>
    </lineage>
</organism>
<reference evidence="1 2" key="1">
    <citation type="submission" date="2019-02" db="EMBL/GenBank/DDBJ databases">
        <title>Genome sequencing of the rare red list fungi Antrodiella citrinella (Flaviporus citrinellus).</title>
        <authorList>
            <person name="Buettner E."/>
            <person name="Kellner H."/>
        </authorList>
    </citation>
    <scope>NUCLEOTIDE SEQUENCE [LARGE SCALE GENOMIC DNA]</scope>
    <source>
        <strain evidence="1 2">DSM 108506</strain>
    </source>
</reference>
<sequence>MSDLSPVLGRLEAAADFLRQARQLALDSQTAENACCCRRVRQNIIPVFRLPNEILSGTFLLYKAAMYAEQASCTHGRPDPLAWIRISHVCQHWRSVALSTPQLWTDFHVVGQDPQFVMEMLALSKRMSVTVKAELYKGRNPQPIQALLAEIHRVESLELELAPPVNRLLESAAPSVAPRLRCLTLCSTDKDSLTVTPMPTVFNDCEFPVLQELTVSGYRLQWSSNILAPTLTRLKVTCWGRYAAPVAAILQALALMPLLENLDLSGCVTPFPLAEQEALLSMAIKPVTLGRLTQLCMTTTSIFMTTLLDSLIIPATCKISLCLRSTSIVGNTSLEPLSNAILSKLSGKTTIGSTTPFRTLVICKEPPTTVVVALWRDVLPVNGLNEQHPDLPPPDLRISIMLYPVSVDDVLHMCGLLPLWDIEVLSIAPGQMEEKNVLAHLPSDGAETHYGADHR</sequence>
<accession>A0A4S4MXJ1</accession>
<evidence type="ECO:0000313" key="2">
    <source>
        <dbReference type="Proteomes" id="UP000308730"/>
    </source>
</evidence>
<comment type="caution">
    <text evidence="1">The sequence shown here is derived from an EMBL/GenBank/DDBJ whole genome shotgun (WGS) entry which is preliminary data.</text>
</comment>
<evidence type="ECO:0000313" key="1">
    <source>
        <dbReference type="EMBL" id="THH30041.1"/>
    </source>
</evidence>
<dbReference type="Gene3D" id="1.20.1280.50">
    <property type="match status" value="1"/>
</dbReference>
<dbReference type="AlphaFoldDB" id="A0A4S4MXJ1"/>
<dbReference type="EMBL" id="SGPM01000096">
    <property type="protein sequence ID" value="THH30041.1"/>
    <property type="molecule type" value="Genomic_DNA"/>
</dbReference>
<dbReference type="Gene3D" id="3.80.10.10">
    <property type="entry name" value="Ribonuclease Inhibitor"/>
    <property type="match status" value="1"/>
</dbReference>
<keyword evidence="2" id="KW-1185">Reference proteome</keyword>
<dbReference type="Proteomes" id="UP000308730">
    <property type="component" value="Unassembled WGS sequence"/>
</dbReference>
<name>A0A4S4MXJ1_9APHY</name>
<proteinExistence type="predicted"/>
<gene>
    <name evidence="1" type="ORF">EUX98_g4148</name>
</gene>
<protein>
    <submittedName>
        <fullName evidence="1">Uncharacterized protein</fullName>
    </submittedName>
</protein>
<dbReference type="InterPro" id="IPR032675">
    <property type="entry name" value="LRR_dom_sf"/>
</dbReference>
<dbReference type="OrthoDB" id="3181669at2759"/>
<dbReference type="SUPFAM" id="SSF52047">
    <property type="entry name" value="RNI-like"/>
    <property type="match status" value="1"/>
</dbReference>